<keyword evidence="4 6" id="KW-0472">Membrane</keyword>
<evidence type="ECO:0000313" key="9">
    <source>
        <dbReference type="Proteomes" id="UP000290572"/>
    </source>
</evidence>
<keyword evidence="8" id="KW-0675">Receptor</keyword>
<keyword evidence="3" id="KW-0732">Signal</keyword>
<dbReference type="InterPro" id="IPR003438">
    <property type="entry name" value="GDNF_rcpt"/>
</dbReference>
<dbReference type="SMART" id="SM00907">
    <property type="entry name" value="GDNF"/>
    <property type="match status" value="2"/>
</dbReference>
<feature type="transmembrane region" description="Helical" evidence="6">
    <location>
        <begin position="242"/>
        <end position="264"/>
    </location>
</feature>
<dbReference type="GO" id="GO:0009897">
    <property type="term" value="C:external side of plasma membrane"/>
    <property type="evidence" value="ECO:0007669"/>
    <property type="project" value="TreeGrafter"/>
</dbReference>
<evidence type="ECO:0000256" key="5">
    <source>
        <dbReference type="ARBA" id="ARBA00023180"/>
    </source>
</evidence>
<dbReference type="AlphaFoldDB" id="A0A498LGE4"/>
<dbReference type="PRINTS" id="PR01316">
    <property type="entry name" value="GDNFRECEPTOR"/>
</dbReference>
<dbReference type="PANTHER" id="PTHR10269">
    <property type="entry name" value="GDNF RECEPTOR ALPHA"/>
    <property type="match status" value="1"/>
</dbReference>
<comment type="subcellular location">
    <subcellularLocation>
        <location evidence="1">Cell membrane</location>
    </subcellularLocation>
</comment>
<keyword evidence="9" id="KW-1185">Reference proteome</keyword>
<keyword evidence="6" id="KW-1133">Transmembrane helix</keyword>
<sequence length="327" mass="34894">MDCLRATEKCNQDQKCSHRFRIMRQCLAGKDRNTMLANRDCQVALEVLQEMALFDCRCKRGMKKEMQCLQSYWSINIGLTEGIHSGTSKGQPHCSDPSRPCNPCLDATKACNLNENCKRQRSNYISTCTRAQTQGQQPSQPQSQDSCNRKRCHKALRQFFERVDTQYSYGLLFCSCKDQACAERRRQTIVPSCSYQDKTKPNCLQLRNTCRLDVHCSSGAAAILAGGSGLAAILAGGSGLAAILAGGSGLAAILAGGSGLAAILAGGSGLAALLAGGSGLAAILAGDSGVAAAILRADSGRGCPVFCLTLRMPLNHRHAVVTVNNDD</sequence>
<dbReference type="Pfam" id="PF02351">
    <property type="entry name" value="GDNF"/>
    <property type="match status" value="2"/>
</dbReference>
<comment type="caution">
    <text evidence="8">The sequence shown here is derived from an EMBL/GenBank/DDBJ whole genome shotgun (WGS) entry which is preliminary data.</text>
</comment>
<evidence type="ECO:0000256" key="6">
    <source>
        <dbReference type="SAM" id="Phobius"/>
    </source>
</evidence>
<gene>
    <name evidence="8" type="ORF">ROHU_034017</name>
</gene>
<dbReference type="STRING" id="84645.A0A498LGE4"/>
<evidence type="ECO:0000256" key="3">
    <source>
        <dbReference type="ARBA" id="ARBA00022729"/>
    </source>
</evidence>
<feature type="domain" description="GDNF/GAS1" evidence="7">
    <location>
        <begin position="104"/>
        <end position="193"/>
    </location>
</feature>
<dbReference type="EMBL" id="QBIY01013439">
    <property type="protein sequence ID" value="RXN04485.1"/>
    <property type="molecule type" value="Genomic_DNA"/>
</dbReference>
<keyword evidence="2" id="KW-1003">Cell membrane</keyword>
<protein>
    <submittedName>
        <fullName evidence="8">GDNF family receptor alpha-2-like protein</fullName>
    </submittedName>
</protein>
<evidence type="ECO:0000313" key="8">
    <source>
        <dbReference type="EMBL" id="RXN04485.1"/>
    </source>
</evidence>
<dbReference type="Proteomes" id="UP000290572">
    <property type="component" value="Unassembled WGS sequence"/>
</dbReference>
<accession>A0A498LGE4</accession>
<keyword evidence="5" id="KW-0325">Glycoprotein</keyword>
<feature type="transmembrane region" description="Helical" evidence="6">
    <location>
        <begin position="217"/>
        <end position="235"/>
    </location>
</feature>
<name>A0A498LGE4_LABRO</name>
<dbReference type="GO" id="GO:0043235">
    <property type="term" value="C:receptor complex"/>
    <property type="evidence" value="ECO:0007669"/>
    <property type="project" value="TreeGrafter"/>
</dbReference>
<evidence type="ECO:0000259" key="7">
    <source>
        <dbReference type="SMART" id="SM00907"/>
    </source>
</evidence>
<keyword evidence="6" id="KW-0812">Transmembrane</keyword>
<evidence type="ECO:0000256" key="1">
    <source>
        <dbReference type="ARBA" id="ARBA00004236"/>
    </source>
</evidence>
<dbReference type="PANTHER" id="PTHR10269:SF4">
    <property type="entry name" value="GDNF FAMILY RECEPTOR ALPHA-2"/>
    <property type="match status" value="1"/>
</dbReference>
<reference evidence="8 9" key="1">
    <citation type="submission" date="2018-03" db="EMBL/GenBank/DDBJ databases">
        <title>Draft genome sequence of Rohu Carp (Labeo rohita).</title>
        <authorList>
            <person name="Das P."/>
            <person name="Kushwaha B."/>
            <person name="Joshi C.G."/>
            <person name="Kumar D."/>
            <person name="Nagpure N.S."/>
            <person name="Sahoo L."/>
            <person name="Das S.P."/>
            <person name="Bit A."/>
            <person name="Patnaik S."/>
            <person name="Meher P.K."/>
            <person name="Jayasankar P."/>
            <person name="Koringa P.G."/>
            <person name="Patel N.V."/>
            <person name="Hinsu A.T."/>
            <person name="Kumar R."/>
            <person name="Pandey M."/>
            <person name="Agarwal S."/>
            <person name="Srivastava S."/>
            <person name="Singh M."/>
            <person name="Iquebal M.A."/>
            <person name="Jaiswal S."/>
            <person name="Angadi U.B."/>
            <person name="Kumar N."/>
            <person name="Raza M."/>
            <person name="Shah T.M."/>
            <person name="Rai A."/>
            <person name="Jena J.K."/>
        </authorList>
    </citation>
    <scope>NUCLEOTIDE SEQUENCE [LARGE SCALE GENOMIC DNA]</scope>
    <source>
        <strain evidence="8">DASCIFA01</strain>
        <tissue evidence="8">Testis</tissue>
    </source>
</reference>
<dbReference type="InterPro" id="IPR016017">
    <property type="entry name" value="GDNF/GAS1"/>
</dbReference>
<evidence type="ECO:0000256" key="4">
    <source>
        <dbReference type="ARBA" id="ARBA00023136"/>
    </source>
</evidence>
<evidence type="ECO:0000256" key="2">
    <source>
        <dbReference type="ARBA" id="ARBA00022475"/>
    </source>
</evidence>
<proteinExistence type="predicted"/>
<feature type="domain" description="GDNF/GAS1" evidence="7">
    <location>
        <begin position="3"/>
        <end position="80"/>
    </location>
</feature>
<dbReference type="GO" id="GO:0038023">
    <property type="term" value="F:signaling receptor activity"/>
    <property type="evidence" value="ECO:0007669"/>
    <property type="project" value="InterPro"/>
</dbReference>
<dbReference type="GO" id="GO:0007399">
    <property type="term" value="P:nervous system development"/>
    <property type="evidence" value="ECO:0007669"/>
    <property type="project" value="TreeGrafter"/>
</dbReference>
<organism evidence="8 9">
    <name type="scientific">Labeo rohita</name>
    <name type="common">Indian major carp</name>
    <name type="synonym">Cyprinus rohita</name>
    <dbReference type="NCBI Taxonomy" id="84645"/>
    <lineage>
        <taxon>Eukaryota</taxon>
        <taxon>Metazoa</taxon>
        <taxon>Chordata</taxon>
        <taxon>Craniata</taxon>
        <taxon>Vertebrata</taxon>
        <taxon>Euteleostomi</taxon>
        <taxon>Actinopterygii</taxon>
        <taxon>Neopterygii</taxon>
        <taxon>Teleostei</taxon>
        <taxon>Ostariophysi</taxon>
        <taxon>Cypriniformes</taxon>
        <taxon>Cyprinidae</taxon>
        <taxon>Labeoninae</taxon>
        <taxon>Labeonini</taxon>
        <taxon>Labeo</taxon>
    </lineage>
</organism>